<feature type="region of interest" description="Disordered" evidence="10">
    <location>
        <begin position="326"/>
        <end position="455"/>
    </location>
</feature>
<dbReference type="GO" id="GO:0015450">
    <property type="term" value="F:protein-transporting ATPase activity"/>
    <property type="evidence" value="ECO:0007669"/>
    <property type="project" value="InterPro"/>
</dbReference>
<feature type="compositionally biased region" description="Basic and acidic residues" evidence="10">
    <location>
        <begin position="375"/>
        <end position="393"/>
    </location>
</feature>
<feature type="transmembrane region" description="Helical" evidence="9">
    <location>
        <begin position="171"/>
        <end position="193"/>
    </location>
</feature>
<dbReference type="InterPro" id="IPR048634">
    <property type="entry name" value="SecD_SecF_C"/>
</dbReference>
<comment type="subunit">
    <text evidence="9">Forms a complex with SecD. Part of the essential Sec protein translocation apparatus which comprises SecA, SecYEG and auxiliary proteins SecDF. Other proteins may also be involved.</text>
</comment>
<accession>A0A852X6I2</accession>
<feature type="compositionally biased region" description="Low complexity" evidence="10">
    <location>
        <begin position="348"/>
        <end position="363"/>
    </location>
</feature>
<evidence type="ECO:0000256" key="4">
    <source>
        <dbReference type="ARBA" id="ARBA00022692"/>
    </source>
</evidence>
<dbReference type="PANTHER" id="PTHR30081">
    <property type="entry name" value="PROTEIN-EXPORT MEMBRANE PROTEIN SEC"/>
    <property type="match status" value="1"/>
</dbReference>
<dbReference type="Pfam" id="PF02355">
    <property type="entry name" value="SecD_SecF_C"/>
    <property type="match status" value="1"/>
</dbReference>
<dbReference type="AlphaFoldDB" id="A0A852X6I2"/>
<evidence type="ECO:0000313" key="13">
    <source>
        <dbReference type="Proteomes" id="UP000592181"/>
    </source>
</evidence>
<dbReference type="GO" id="GO:0065002">
    <property type="term" value="P:intracellular protein transmembrane transport"/>
    <property type="evidence" value="ECO:0007669"/>
    <property type="project" value="UniProtKB-UniRule"/>
</dbReference>
<keyword evidence="2 9" id="KW-0813">Transport</keyword>
<dbReference type="HAMAP" id="MF_01464_B">
    <property type="entry name" value="SecF_B"/>
    <property type="match status" value="1"/>
</dbReference>
<reference evidence="12 13" key="1">
    <citation type="submission" date="2020-07" db="EMBL/GenBank/DDBJ databases">
        <title>Sequencing the genomes of 1000 actinobacteria strains.</title>
        <authorList>
            <person name="Klenk H.-P."/>
        </authorList>
    </citation>
    <scope>NUCLEOTIDE SEQUENCE [LARGE SCALE GENOMIC DNA]</scope>
    <source>
        <strain evidence="12 13">DSM 24723</strain>
    </source>
</reference>
<keyword evidence="5 9" id="KW-0653">Protein transport</keyword>
<evidence type="ECO:0000256" key="7">
    <source>
        <dbReference type="ARBA" id="ARBA00023010"/>
    </source>
</evidence>
<dbReference type="GO" id="GO:0005886">
    <property type="term" value="C:plasma membrane"/>
    <property type="evidence" value="ECO:0007669"/>
    <property type="project" value="UniProtKB-SubCell"/>
</dbReference>
<evidence type="ECO:0000256" key="3">
    <source>
        <dbReference type="ARBA" id="ARBA00022475"/>
    </source>
</evidence>
<dbReference type="SUPFAM" id="SSF82866">
    <property type="entry name" value="Multidrug efflux transporter AcrB transmembrane domain"/>
    <property type="match status" value="1"/>
</dbReference>
<evidence type="ECO:0000256" key="6">
    <source>
        <dbReference type="ARBA" id="ARBA00022989"/>
    </source>
</evidence>
<feature type="transmembrane region" description="Helical" evidence="9">
    <location>
        <begin position="283"/>
        <end position="305"/>
    </location>
</feature>
<proteinExistence type="inferred from homology"/>
<feature type="compositionally biased region" description="Basic residues" evidence="10">
    <location>
        <begin position="442"/>
        <end position="455"/>
    </location>
</feature>
<evidence type="ECO:0000259" key="11">
    <source>
        <dbReference type="Pfam" id="PF02355"/>
    </source>
</evidence>
<dbReference type="NCBIfam" id="TIGR00966">
    <property type="entry name" value="transloc_SecF"/>
    <property type="match status" value="1"/>
</dbReference>
<evidence type="ECO:0000313" key="12">
    <source>
        <dbReference type="EMBL" id="NYG38037.1"/>
    </source>
</evidence>
<dbReference type="Gene3D" id="1.20.1640.10">
    <property type="entry name" value="Multidrug efflux transporter AcrB transmembrane domain"/>
    <property type="match status" value="1"/>
</dbReference>
<comment type="subcellular location">
    <subcellularLocation>
        <location evidence="1 9">Cell membrane</location>
        <topology evidence="1 9">Multi-pass membrane protein</topology>
    </subcellularLocation>
</comment>
<keyword evidence="7 9" id="KW-0811">Translocation</keyword>
<dbReference type="PRINTS" id="PR01755">
    <property type="entry name" value="SECFTRNLCASE"/>
</dbReference>
<evidence type="ECO:0000256" key="5">
    <source>
        <dbReference type="ARBA" id="ARBA00022927"/>
    </source>
</evidence>
<evidence type="ECO:0000256" key="1">
    <source>
        <dbReference type="ARBA" id="ARBA00004651"/>
    </source>
</evidence>
<name>A0A852X6I2_9MICO</name>
<keyword evidence="8 9" id="KW-0472">Membrane</keyword>
<dbReference type="InterPro" id="IPR022646">
    <property type="entry name" value="SecD/SecF_CS"/>
</dbReference>
<dbReference type="InterPro" id="IPR005665">
    <property type="entry name" value="SecF_bac"/>
</dbReference>
<keyword evidence="3 9" id="KW-1003">Cell membrane</keyword>
<feature type="compositionally biased region" description="Acidic residues" evidence="10">
    <location>
        <begin position="407"/>
        <end position="419"/>
    </location>
</feature>
<feature type="transmembrane region" description="Helical" evidence="9">
    <location>
        <begin position="145"/>
        <end position="164"/>
    </location>
</feature>
<feature type="transmembrane region" description="Helical" evidence="9">
    <location>
        <begin position="199"/>
        <end position="218"/>
    </location>
</feature>
<dbReference type="PANTHER" id="PTHR30081:SF8">
    <property type="entry name" value="PROTEIN TRANSLOCASE SUBUNIT SECF"/>
    <property type="match status" value="1"/>
</dbReference>
<evidence type="ECO:0000256" key="9">
    <source>
        <dbReference type="HAMAP-Rule" id="MF_01464"/>
    </source>
</evidence>
<dbReference type="InterPro" id="IPR022813">
    <property type="entry name" value="SecD/SecF_arch_bac"/>
</dbReference>
<evidence type="ECO:0000256" key="8">
    <source>
        <dbReference type="ARBA" id="ARBA00023136"/>
    </source>
</evidence>
<comment type="caution">
    <text evidence="12">The sequence shown here is derived from an EMBL/GenBank/DDBJ whole genome shotgun (WGS) entry which is preliminary data.</text>
</comment>
<keyword evidence="6 9" id="KW-1133">Transmembrane helix</keyword>
<dbReference type="Pfam" id="PF07549">
    <property type="entry name" value="Sec_GG"/>
    <property type="match status" value="1"/>
</dbReference>
<comment type="similarity">
    <text evidence="9">Belongs to the SecD/SecF family. SecF subfamily.</text>
</comment>
<protein>
    <recommendedName>
        <fullName evidence="9">Protein-export membrane protein SecF</fullName>
    </recommendedName>
</protein>
<dbReference type="Proteomes" id="UP000592181">
    <property type="component" value="Unassembled WGS sequence"/>
</dbReference>
<feature type="transmembrane region" description="Helical" evidence="9">
    <location>
        <begin position="252"/>
        <end position="271"/>
    </location>
</feature>
<evidence type="ECO:0000256" key="2">
    <source>
        <dbReference type="ARBA" id="ARBA00022448"/>
    </source>
</evidence>
<keyword evidence="4 9" id="KW-0812">Transmembrane</keyword>
<organism evidence="12 13">
    <name type="scientific">Janibacter alkaliphilus</name>
    <dbReference type="NCBI Taxonomy" id="1069963"/>
    <lineage>
        <taxon>Bacteria</taxon>
        <taxon>Bacillati</taxon>
        <taxon>Actinomycetota</taxon>
        <taxon>Actinomycetes</taxon>
        <taxon>Micrococcales</taxon>
        <taxon>Intrasporangiaceae</taxon>
        <taxon>Janibacter</taxon>
    </lineage>
</organism>
<sequence>MSRMAELGNDLYTGRRSVDFVGRARTWYAVSAVLILIAVLALGVRGLNFGLEFTGGSEFRVATSSAPADYEDVATDAVREVAGSGSSARVSTIGGDTVRVQTEELGVAETREVSDELATAFDVGEGQVSSNLIGPSWGQSVSEQALRALVVFIAFTAVLMALYFRTWKMAAAAMVALVHDMIITVGVFVLSGFEVSPATMIGFLTVLGYSLYDTVVVFDKVRENATEAFTYKRSTYAEAANRAVNQTLVRSINTTVIALLPILAVLVIGFARLGPGTLLDLSLVLFVGLVAGAFSSIFIATPLLVQLRRKDDDVQQLTQDVAELKEKDAKAAARGSGRRRSAAGGRGASRAGSSDRASATSTGTSGGGGAATATAERDPRRRTGRDTGRDATRDTQVSGSSSADQRDAEDGDARDDVAEDAPQTVTGRTVHRYAQSSGPRNQPKKQPKAKRGRRS</sequence>
<keyword evidence="13" id="KW-1185">Reference proteome</keyword>
<gene>
    <name evidence="9" type="primary">secF</name>
    <name evidence="12" type="ORF">BJY28_002506</name>
</gene>
<comment type="function">
    <text evidence="9">Part of the Sec protein translocase complex. Interacts with the SecYEG preprotein conducting channel. SecDF uses the proton motive force (PMF) to complete protein translocation after the ATP-dependent function of SecA.</text>
</comment>
<dbReference type="InterPro" id="IPR022645">
    <property type="entry name" value="SecD/SecF_bac"/>
</dbReference>
<dbReference type="EMBL" id="JACBZX010000001">
    <property type="protein sequence ID" value="NYG38037.1"/>
    <property type="molecule type" value="Genomic_DNA"/>
</dbReference>
<dbReference type="GO" id="GO:0006605">
    <property type="term" value="P:protein targeting"/>
    <property type="evidence" value="ECO:0007669"/>
    <property type="project" value="UniProtKB-UniRule"/>
</dbReference>
<dbReference type="GO" id="GO:0043952">
    <property type="term" value="P:protein transport by the Sec complex"/>
    <property type="evidence" value="ECO:0007669"/>
    <property type="project" value="UniProtKB-UniRule"/>
</dbReference>
<evidence type="ECO:0000256" key="10">
    <source>
        <dbReference type="SAM" id="MobiDB-lite"/>
    </source>
</evidence>
<feature type="transmembrane region" description="Helical" evidence="9">
    <location>
        <begin position="26"/>
        <end position="44"/>
    </location>
</feature>
<feature type="domain" description="Protein export membrane protein SecD/SecF C-terminal" evidence="11">
    <location>
        <begin position="126"/>
        <end position="309"/>
    </location>
</feature>